<dbReference type="VEuPathDB" id="TriTrypDB:BSAL_48405"/>
<dbReference type="EMBL" id="CYKH01002252">
    <property type="protein sequence ID" value="CUI15558.1"/>
    <property type="molecule type" value="Genomic_DNA"/>
</dbReference>
<dbReference type="Proteomes" id="UP000051952">
    <property type="component" value="Unassembled WGS sequence"/>
</dbReference>
<feature type="region of interest" description="Disordered" evidence="1">
    <location>
        <begin position="1"/>
        <end position="29"/>
    </location>
</feature>
<dbReference type="AlphaFoldDB" id="A0A0S4KK30"/>
<evidence type="ECO:0000256" key="1">
    <source>
        <dbReference type="SAM" id="MobiDB-lite"/>
    </source>
</evidence>
<protein>
    <recommendedName>
        <fullName evidence="4">Sfi1 spindle body domain-containing protein</fullName>
    </recommendedName>
</protein>
<evidence type="ECO:0000313" key="2">
    <source>
        <dbReference type="EMBL" id="CUI15558.1"/>
    </source>
</evidence>
<proteinExistence type="predicted"/>
<feature type="region of interest" description="Disordered" evidence="1">
    <location>
        <begin position="49"/>
        <end position="74"/>
    </location>
</feature>
<organism evidence="2 3">
    <name type="scientific">Bodo saltans</name>
    <name type="common">Flagellated protozoan</name>
    <dbReference type="NCBI Taxonomy" id="75058"/>
    <lineage>
        <taxon>Eukaryota</taxon>
        <taxon>Discoba</taxon>
        <taxon>Euglenozoa</taxon>
        <taxon>Kinetoplastea</taxon>
        <taxon>Metakinetoplastina</taxon>
        <taxon>Eubodonida</taxon>
        <taxon>Bodonidae</taxon>
        <taxon>Bodo</taxon>
    </lineage>
</organism>
<accession>A0A0S4KK30</accession>
<evidence type="ECO:0000313" key="3">
    <source>
        <dbReference type="Proteomes" id="UP000051952"/>
    </source>
</evidence>
<evidence type="ECO:0008006" key="4">
    <source>
        <dbReference type="Google" id="ProtNLM"/>
    </source>
</evidence>
<name>A0A0S4KK30_BODSA</name>
<keyword evidence="3" id="KW-1185">Reference proteome</keyword>
<reference evidence="3" key="1">
    <citation type="submission" date="2015-09" db="EMBL/GenBank/DDBJ databases">
        <authorList>
            <consortium name="Pathogen Informatics"/>
        </authorList>
    </citation>
    <scope>NUCLEOTIDE SEQUENCE [LARGE SCALE GENOMIC DNA]</scope>
    <source>
        <strain evidence="3">Lake Konstanz</strain>
    </source>
</reference>
<sequence length="451" mass="53595">MSVRRKQFSSHQRSDEGRSASTGDVMQHRDPATSATIVMSRSASGPSILPLYRSSSGGSGHQERSAQIARRRRRAPHEFAQLEPQIRALRRQCLTDLIAKRFALWRLFLMMRREAERAKVRELGAHCVRTIMQHSPHCVASYYFRKLLLWRKHQEGRRFQHRSLLSIRRSALKSLVFRHFYSWCRLCTVAQQRRIAATLLRRTLMMRARTAWNLWTTLCATRHRFVGIIQPALAQIHQSSVRVYMSRVLHRWNTVVVRKGLVRHLAAVNATRQLSQWFHLWMRRRYWKQQVQETQRCMRRNLRLLAKGRLQSWIRWTVSKSVSGLIEQKNLALLAAAYLAKWRRLCLCTAQVAHLKARVCAWRMRRHFIMWTAWIRRGIRAVLLEQRHLVCLLQRYYIEWRVNIETRRLSYQSMRSYSHALQRQSFSTRSTSAETQAPHPRLDLWKGETAF</sequence>
<gene>
    <name evidence="2" type="ORF">BSAL_48405</name>
</gene>